<proteinExistence type="predicted"/>
<sequence>MRPGPSAIAASTSSRLVSDLDPGTVTLASSGFEATGASNGPRGALAADVDVGEYPRVLIAFYLSEPQGEVTDERGRTDRTTPRGR</sequence>
<dbReference type="Proteomes" id="UP000633205">
    <property type="component" value="Unassembled WGS sequence"/>
</dbReference>
<keyword evidence="3" id="KW-1185">Reference proteome</keyword>
<organism evidence="2 3">
    <name type="scientific">Microbacterium faecale</name>
    <dbReference type="NCBI Taxonomy" id="1804630"/>
    <lineage>
        <taxon>Bacteria</taxon>
        <taxon>Bacillati</taxon>
        <taxon>Actinomycetota</taxon>
        <taxon>Actinomycetes</taxon>
        <taxon>Micrococcales</taxon>
        <taxon>Microbacteriaceae</taxon>
        <taxon>Microbacterium</taxon>
    </lineage>
</organism>
<feature type="compositionally biased region" description="Basic and acidic residues" evidence="1">
    <location>
        <begin position="71"/>
        <end position="85"/>
    </location>
</feature>
<feature type="region of interest" description="Disordered" evidence="1">
    <location>
        <begin position="65"/>
        <end position="85"/>
    </location>
</feature>
<name>A0A916Y7A5_9MICO</name>
<evidence type="ECO:0000256" key="1">
    <source>
        <dbReference type="SAM" id="MobiDB-lite"/>
    </source>
</evidence>
<dbReference type="EMBL" id="BMHO01000001">
    <property type="protein sequence ID" value="GGD33870.1"/>
    <property type="molecule type" value="Genomic_DNA"/>
</dbReference>
<comment type="caution">
    <text evidence="2">The sequence shown here is derived from an EMBL/GenBank/DDBJ whole genome shotgun (WGS) entry which is preliminary data.</text>
</comment>
<feature type="region of interest" description="Disordered" evidence="1">
    <location>
        <begin position="1"/>
        <end position="21"/>
    </location>
</feature>
<accession>A0A916Y7A5</accession>
<protein>
    <submittedName>
        <fullName evidence="2">Uncharacterized protein</fullName>
    </submittedName>
</protein>
<evidence type="ECO:0000313" key="2">
    <source>
        <dbReference type="EMBL" id="GGD33870.1"/>
    </source>
</evidence>
<reference evidence="2" key="1">
    <citation type="journal article" date="2014" name="Int. J. Syst. Evol. Microbiol.">
        <title>Complete genome sequence of Corynebacterium casei LMG S-19264T (=DSM 44701T), isolated from a smear-ripened cheese.</title>
        <authorList>
            <consortium name="US DOE Joint Genome Institute (JGI-PGF)"/>
            <person name="Walter F."/>
            <person name="Albersmeier A."/>
            <person name="Kalinowski J."/>
            <person name="Ruckert C."/>
        </authorList>
    </citation>
    <scope>NUCLEOTIDE SEQUENCE</scope>
    <source>
        <strain evidence="2">CGMCC 1.15152</strain>
    </source>
</reference>
<reference evidence="2" key="2">
    <citation type="submission" date="2020-09" db="EMBL/GenBank/DDBJ databases">
        <authorList>
            <person name="Sun Q."/>
            <person name="Zhou Y."/>
        </authorList>
    </citation>
    <scope>NUCLEOTIDE SEQUENCE</scope>
    <source>
        <strain evidence="2">CGMCC 1.15152</strain>
    </source>
</reference>
<evidence type="ECO:0000313" key="3">
    <source>
        <dbReference type="Proteomes" id="UP000633205"/>
    </source>
</evidence>
<gene>
    <name evidence="2" type="ORF">GCM10010915_12800</name>
</gene>
<dbReference type="AlphaFoldDB" id="A0A916Y7A5"/>